<feature type="compositionally biased region" description="Low complexity" evidence="1">
    <location>
        <begin position="95"/>
        <end position="104"/>
    </location>
</feature>
<keyword evidence="3" id="KW-1185">Reference proteome</keyword>
<dbReference type="PRINTS" id="PR01217">
    <property type="entry name" value="PRICHEXTENSN"/>
</dbReference>
<proteinExistence type="predicted"/>
<dbReference type="EMBL" id="SRLO01000006">
    <property type="protein sequence ID" value="TNN88177.1"/>
    <property type="molecule type" value="Genomic_DNA"/>
</dbReference>
<comment type="caution">
    <text evidence="2">The sequence shown here is derived from an EMBL/GenBank/DDBJ whole genome shotgun (WGS) entry which is preliminary data.</text>
</comment>
<gene>
    <name evidence="2" type="ORF">EYF80_001393</name>
</gene>
<dbReference type="AlphaFoldDB" id="A0A4Z2JDX1"/>
<dbReference type="Proteomes" id="UP000314294">
    <property type="component" value="Unassembled WGS sequence"/>
</dbReference>
<sequence length="187" mass="19376">MTRLTASSWRAFGTCALGQLGPTPEPCDPSVLPIPERRSLNTAADTRALPTPEPCNPSALRPTQAPRDPALRPTQAFRDPSALRPTPAPHDQVLSVQSPASVTPAPSPSRPVPVPLSPSRLVPAPQPPPPEAFLLSPVSQSPLVPKSLSTVPMLMGGGGVDSGSPWSDPKPVAGGDVGRQCTYVLGV</sequence>
<protein>
    <submittedName>
        <fullName evidence="2">Uncharacterized protein</fullName>
    </submittedName>
</protein>
<evidence type="ECO:0000313" key="3">
    <source>
        <dbReference type="Proteomes" id="UP000314294"/>
    </source>
</evidence>
<feature type="region of interest" description="Disordered" evidence="1">
    <location>
        <begin position="155"/>
        <end position="177"/>
    </location>
</feature>
<feature type="region of interest" description="Disordered" evidence="1">
    <location>
        <begin position="16"/>
        <end position="136"/>
    </location>
</feature>
<name>A0A4Z2JDX1_9TELE</name>
<organism evidence="2 3">
    <name type="scientific">Liparis tanakae</name>
    <name type="common">Tanaka's snailfish</name>
    <dbReference type="NCBI Taxonomy" id="230148"/>
    <lineage>
        <taxon>Eukaryota</taxon>
        <taxon>Metazoa</taxon>
        <taxon>Chordata</taxon>
        <taxon>Craniata</taxon>
        <taxon>Vertebrata</taxon>
        <taxon>Euteleostomi</taxon>
        <taxon>Actinopterygii</taxon>
        <taxon>Neopterygii</taxon>
        <taxon>Teleostei</taxon>
        <taxon>Neoteleostei</taxon>
        <taxon>Acanthomorphata</taxon>
        <taxon>Eupercaria</taxon>
        <taxon>Perciformes</taxon>
        <taxon>Cottioidei</taxon>
        <taxon>Cottales</taxon>
        <taxon>Liparidae</taxon>
        <taxon>Liparis</taxon>
    </lineage>
</organism>
<reference evidence="2 3" key="1">
    <citation type="submission" date="2019-03" db="EMBL/GenBank/DDBJ databases">
        <title>First draft genome of Liparis tanakae, snailfish: a comprehensive survey of snailfish specific genes.</title>
        <authorList>
            <person name="Kim W."/>
            <person name="Song I."/>
            <person name="Jeong J.-H."/>
            <person name="Kim D."/>
            <person name="Kim S."/>
            <person name="Ryu S."/>
            <person name="Song J.Y."/>
            <person name="Lee S.K."/>
        </authorList>
    </citation>
    <scope>NUCLEOTIDE SEQUENCE [LARGE SCALE GENOMIC DNA]</scope>
    <source>
        <tissue evidence="2">Muscle</tissue>
    </source>
</reference>
<feature type="compositionally biased region" description="Pro residues" evidence="1">
    <location>
        <begin position="105"/>
        <end position="116"/>
    </location>
</feature>
<evidence type="ECO:0000313" key="2">
    <source>
        <dbReference type="EMBL" id="TNN88177.1"/>
    </source>
</evidence>
<accession>A0A4Z2JDX1</accession>
<evidence type="ECO:0000256" key="1">
    <source>
        <dbReference type="SAM" id="MobiDB-lite"/>
    </source>
</evidence>